<evidence type="ECO:0000256" key="1">
    <source>
        <dbReference type="ARBA" id="ARBA00022741"/>
    </source>
</evidence>
<dbReference type="OrthoDB" id="9808822at2"/>
<accession>A0A506UCF4</accession>
<dbReference type="InterPro" id="IPR003495">
    <property type="entry name" value="CobW/HypB/UreG_nucleotide-bd"/>
</dbReference>
<reference evidence="8 9" key="1">
    <citation type="submission" date="2019-06" db="EMBL/GenBank/DDBJ databases">
        <authorList>
            <person name="Li M."/>
        </authorList>
    </citation>
    <scope>NUCLEOTIDE SEQUENCE [LARGE SCALE GENOMIC DNA]</scope>
    <source>
        <strain evidence="8 9">BGMRC2036</strain>
    </source>
</reference>
<dbReference type="InterPro" id="IPR011629">
    <property type="entry name" value="CobW-like_C"/>
</dbReference>
<dbReference type="AlphaFoldDB" id="A0A506UCF4"/>
<evidence type="ECO:0000256" key="3">
    <source>
        <dbReference type="ARBA" id="ARBA00023186"/>
    </source>
</evidence>
<keyword evidence="2" id="KW-0378">Hydrolase</keyword>
<dbReference type="RefSeq" id="WP_141147625.1">
    <property type="nucleotide sequence ID" value="NZ_VHLG01000002.1"/>
</dbReference>
<dbReference type="InterPro" id="IPR051316">
    <property type="entry name" value="Zinc-reg_GTPase_activator"/>
</dbReference>
<comment type="caution">
    <text evidence="8">The sequence shown here is derived from an EMBL/GenBank/DDBJ whole genome shotgun (WGS) entry which is preliminary data.</text>
</comment>
<dbReference type="Gene3D" id="3.40.50.300">
    <property type="entry name" value="P-loop containing nucleotide triphosphate hydrolases"/>
    <property type="match status" value="1"/>
</dbReference>
<proteinExistence type="inferred from homology"/>
<dbReference type="PANTHER" id="PTHR13748:SF62">
    <property type="entry name" value="COBW DOMAIN-CONTAINING PROTEIN"/>
    <property type="match status" value="1"/>
</dbReference>
<dbReference type="Proteomes" id="UP000318801">
    <property type="component" value="Unassembled WGS sequence"/>
</dbReference>
<evidence type="ECO:0000256" key="4">
    <source>
        <dbReference type="ARBA" id="ARBA00034320"/>
    </source>
</evidence>
<dbReference type="Pfam" id="PF07683">
    <property type="entry name" value="CobW_C"/>
    <property type="match status" value="1"/>
</dbReference>
<dbReference type="EMBL" id="VHLG01000002">
    <property type="protein sequence ID" value="TPW32113.1"/>
    <property type="molecule type" value="Genomic_DNA"/>
</dbReference>
<dbReference type="SMART" id="SM00833">
    <property type="entry name" value="CobW_C"/>
    <property type="match status" value="1"/>
</dbReference>
<organism evidence="8 9">
    <name type="scientific">Martelella alba</name>
    <dbReference type="NCBI Taxonomy" id="2590451"/>
    <lineage>
        <taxon>Bacteria</taxon>
        <taxon>Pseudomonadati</taxon>
        <taxon>Pseudomonadota</taxon>
        <taxon>Alphaproteobacteria</taxon>
        <taxon>Hyphomicrobiales</taxon>
        <taxon>Aurantimonadaceae</taxon>
        <taxon>Martelella</taxon>
    </lineage>
</organism>
<dbReference type="Gene3D" id="3.30.1220.10">
    <property type="entry name" value="CobW-like, C-terminal domain"/>
    <property type="match status" value="1"/>
</dbReference>
<dbReference type="GO" id="GO:0005737">
    <property type="term" value="C:cytoplasm"/>
    <property type="evidence" value="ECO:0007669"/>
    <property type="project" value="TreeGrafter"/>
</dbReference>
<dbReference type="InterPro" id="IPR027417">
    <property type="entry name" value="P-loop_NTPase"/>
</dbReference>
<keyword evidence="9" id="KW-1185">Reference proteome</keyword>
<comment type="catalytic activity">
    <reaction evidence="6">
        <text>GTP + H2O = GDP + phosphate + H(+)</text>
        <dbReference type="Rhea" id="RHEA:19669"/>
        <dbReference type="ChEBI" id="CHEBI:15377"/>
        <dbReference type="ChEBI" id="CHEBI:15378"/>
        <dbReference type="ChEBI" id="CHEBI:37565"/>
        <dbReference type="ChEBI" id="CHEBI:43474"/>
        <dbReference type="ChEBI" id="CHEBI:58189"/>
    </reaction>
    <physiologicalReaction direction="left-to-right" evidence="6">
        <dbReference type="Rhea" id="RHEA:19670"/>
    </physiologicalReaction>
</comment>
<dbReference type="GO" id="GO:0016787">
    <property type="term" value="F:hydrolase activity"/>
    <property type="evidence" value="ECO:0007669"/>
    <property type="project" value="UniProtKB-KW"/>
</dbReference>
<keyword evidence="1" id="KW-0547">Nucleotide-binding</keyword>
<evidence type="ECO:0000313" key="8">
    <source>
        <dbReference type="EMBL" id="TPW32113.1"/>
    </source>
</evidence>
<dbReference type="SUPFAM" id="SSF90002">
    <property type="entry name" value="Hypothetical protein YjiA, C-terminal domain"/>
    <property type="match status" value="1"/>
</dbReference>
<comment type="function">
    <text evidence="5">Zinc chaperone that directly transfers zinc cofactor to target proteins, thereby activating them. Zinc is transferred from the CXCC motif in the GTPase domain to the zinc binding site in target proteins in a process requiring GTP hydrolysis.</text>
</comment>
<evidence type="ECO:0000256" key="6">
    <source>
        <dbReference type="ARBA" id="ARBA00049117"/>
    </source>
</evidence>
<dbReference type="CDD" id="cd03112">
    <property type="entry name" value="CobW-like"/>
    <property type="match status" value="1"/>
</dbReference>
<gene>
    <name evidence="8" type="ORF">FJU08_03625</name>
</gene>
<evidence type="ECO:0000259" key="7">
    <source>
        <dbReference type="SMART" id="SM00833"/>
    </source>
</evidence>
<dbReference type="InterPro" id="IPR036627">
    <property type="entry name" value="CobW-likC_sf"/>
</dbReference>
<keyword evidence="3" id="KW-0143">Chaperone</keyword>
<comment type="similarity">
    <text evidence="4">Belongs to the SIMIBI class G3E GTPase family. ZNG1 subfamily.</text>
</comment>
<sequence length="363" mass="39074">MYQITSPIPVSIITGFLGAGKSTLLNRLLTDPALSDAAVIINEFGEVGIDHLLVEQSGENIVELSNGCLCCSVRGELINTLADLLDRMQTEAIRPIGRVVIETTGLADPVPVLKAVIAHPAIAAAFSIDGVITLADAQNGLSTLEKHEEAVRQAMVADRLIITKTDVAPKEKTTALKQRLAALNPNAEMLDNADLANPQAALLAAGLFDATRRQPEVGQWLNEADSGHHHHHHDVNRHGEHIRAFALSADRPIARADLMAFFDMLAARHGPSILRMKGVVALEGEPLPVAIHGVQEIIYPPVRLKAWPDGETPSSRLVLITADLKEDVVKDLFDAFLGRPAIDRPDRAALTENPLSAFGFKPG</sequence>
<protein>
    <submittedName>
        <fullName evidence="8">GTP-binding protein</fullName>
    </submittedName>
</protein>
<evidence type="ECO:0000256" key="2">
    <source>
        <dbReference type="ARBA" id="ARBA00022801"/>
    </source>
</evidence>
<feature type="domain" description="CobW C-terminal" evidence="7">
    <location>
        <begin position="242"/>
        <end position="337"/>
    </location>
</feature>
<name>A0A506UCF4_9HYPH</name>
<dbReference type="SUPFAM" id="SSF52540">
    <property type="entry name" value="P-loop containing nucleoside triphosphate hydrolases"/>
    <property type="match status" value="1"/>
</dbReference>
<dbReference type="GO" id="GO:0000166">
    <property type="term" value="F:nucleotide binding"/>
    <property type="evidence" value="ECO:0007669"/>
    <property type="project" value="UniProtKB-KW"/>
</dbReference>
<dbReference type="Pfam" id="PF02492">
    <property type="entry name" value="cobW"/>
    <property type="match status" value="1"/>
</dbReference>
<evidence type="ECO:0000313" key="9">
    <source>
        <dbReference type="Proteomes" id="UP000318801"/>
    </source>
</evidence>
<dbReference type="PANTHER" id="PTHR13748">
    <property type="entry name" value="COBW-RELATED"/>
    <property type="match status" value="1"/>
</dbReference>
<evidence type="ECO:0000256" key="5">
    <source>
        <dbReference type="ARBA" id="ARBA00045658"/>
    </source>
</evidence>